<dbReference type="GeneID" id="5891522"/>
<evidence type="ECO:0000313" key="2">
    <source>
        <dbReference type="EMBL" id="EDQ89006.1"/>
    </source>
</evidence>
<name>A9V0G2_MONBE</name>
<accession>A9V0G2</accession>
<organism evidence="2 3">
    <name type="scientific">Monosiga brevicollis</name>
    <name type="common">Choanoflagellate</name>
    <dbReference type="NCBI Taxonomy" id="81824"/>
    <lineage>
        <taxon>Eukaryota</taxon>
        <taxon>Choanoflagellata</taxon>
        <taxon>Craspedida</taxon>
        <taxon>Salpingoecidae</taxon>
        <taxon>Monosiga</taxon>
    </lineage>
</organism>
<protein>
    <submittedName>
        <fullName evidence="2">Uncharacterized protein</fullName>
    </submittedName>
</protein>
<keyword evidence="3" id="KW-1185">Reference proteome</keyword>
<sequence>MPPPPARLTLSRKNKARKEHGRPAHSSGLQPIRASQEPEHIPKRAKHATREPAAALSQVAATTHVRDASPPPTRFWTGSPRSPRSPRASWVAHSPATSKRQPRTPPHNPSASPGLAKPPPEPASIDATRRIEATFWFLLDDYNHRHQKPLAHTPNTV</sequence>
<dbReference type="InParanoid" id="A9V0G2"/>
<dbReference type="Proteomes" id="UP000001357">
    <property type="component" value="Unassembled WGS sequence"/>
</dbReference>
<dbReference type="RefSeq" id="XP_001746111.1">
    <property type="nucleotide sequence ID" value="XM_001746059.1"/>
</dbReference>
<dbReference type="EMBL" id="CH991552">
    <property type="protein sequence ID" value="EDQ89006.1"/>
    <property type="molecule type" value="Genomic_DNA"/>
</dbReference>
<evidence type="ECO:0000256" key="1">
    <source>
        <dbReference type="SAM" id="MobiDB-lite"/>
    </source>
</evidence>
<dbReference type="KEGG" id="mbr:MONBRDRAFT_8576"/>
<dbReference type="AlphaFoldDB" id="A9V0G2"/>
<gene>
    <name evidence="2" type="ORF">MONBRDRAFT_8576</name>
</gene>
<evidence type="ECO:0000313" key="3">
    <source>
        <dbReference type="Proteomes" id="UP000001357"/>
    </source>
</evidence>
<proteinExistence type="predicted"/>
<feature type="compositionally biased region" description="Basic residues" evidence="1">
    <location>
        <begin position="10"/>
        <end position="20"/>
    </location>
</feature>
<feature type="region of interest" description="Disordered" evidence="1">
    <location>
        <begin position="1"/>
        <end position="127"/>
    </location>
</feature>
<reference evidence="2 3" key="1">
    <citation type="journal article" date="2008" name="Nature">
        <title>The genome of the choanoflagellate Monosiga brevicollis and the origin of metazoans.</title>
        <authorList>
            <consortium name="JGI Sequencing"/>
            <person name="King N."/>
            <person name="Westbrook M.J."/>
            <person name="Young S.L."/>
            <person name="Kuo A."/>
            <person name="Abedin M."/>
            <person name="Chapman J."/>
            <person name="Fairclough S."/>
            <person name="Hellsten U."/>
            <person name="Isogai Y."/>
            <person name="Letunic I."/>
            <person name="Marr M."/>
            <person name="Pincus D."/>
            <person name="Putnam N."/>
            <person name="Rokas A."/>
            <person name="Wright K.J."/>
            <person name="Zuzow R."/>
            <person name="Dirks W."/>
            <person name="Good M."/>
            <person name="Goodstein D."/>
            <person name="Lemons D."/>
            <person name="Li W."/>
            <person name="Lyons J.B."/>
            <person name="Morris A."/>
            <person name="Nichols S."/>
            <person name="Richter D.J."/>
            <person name="Salamov A."/>
            <person name="Bork P."/>
            <person name="Lim W.A."/>
            <person name="Manning G."/>
            <person name="Miller W.T."/>
            <person name="McGinnis W."/>
            <person name="Shapiro H."/>
            <person name="Tjian R."/>
            <person name="Grigoriev I.V."/>
            <person name="Rokhsar D."/>
        </authorList>
    </citation>
    <scope>NUCLEOTIDE SEQUENCE [LARGE SCALE GENOMIC DNA]</scope>
    <source>
        <strain evidence="3">MX1 / ATCC 50154</strain>
    </source>
</reference>